<evidence type="ECO:0000256" key="3">
    <source>
        <dbReference type="SAM" id="Phobius"/>
    </source>
</evidence>
<gene>
    <name evidence="5" type="ORF">SAMN02745207_03398</name>
</gene>
<evidence type="ECO:0000256" key="1">
    <source>
        <dbReference type="ARBA" id="ARBA00004196"/>
    </source>
</evidence>
<dbReference type="EMBL" id="FQXM01000024">
    <property type="protein sequence ID" value="SHH95478.1"/>
    <property type="molecule type" value="Genomic_DNA"/>
</dbReference>
<evidence type="ECO:0000313" key="6">
    <source>
        <dbReference type="Proteomes" id="UP000184447"/>
    </source>
</evidence>
<dbReference type="PANTHER" id="PTHR30036:SF1">
    <property type="entry name" value="D-XYLOSE-BINDING PERIPLASMIC PROTEIN"/>
    <property type="match status" value="1"/>
</dbReference>
<dbReference type="Gene3D" id="3.40.50.2300">
    <property type="match status" value="2"/>
</dbReference>
<dbReference type="InterPro" id="IPR028082">
    <property type="entry name" value="Peripla_BP_I"/>
</dbReference>
<name>A0A1M5X7D0_9CLOT</name>
<keyword evidence="2" id="KW-0732">Signal</keyword>
<comment type="subcellular location">
    <subcellularLocation>
        <location evidence="1">Cell envelope</location>
    </subcellularLocation>
</comment>
<dbReference type="GO" id="GO:0030246">
    <property type="term" value="F:carbohydrate binding"/>
    <property type="evidence" value="ECO:0007669"/>
    <property type="project" value="TreeGrafter"/>
</dbReference>
<dbReference type="Pfam" id="PF13407">
    <property type="entry name" value="Peripla_BP_4"/>
    <property type="match status" value="1"/>
</dbReference>
<dbReference type="STRING" id="1121316.SAMN02745207_03398"/>
<evidence type="ECO:0000313" key="5">
    <source>
        <dbReference type="EMBL" id="SHH95478.1"/>
    </source>
</evidence>
<protein>
    <submittedName>
        <fullName evidence="5">D-xylose transport system substrate-binding protein</fullName>
    </submittedName>
</protein>
<dbReference type="Proteomes" id="UP000184447">
    <property type="component" value="Unassembled WGS sequence"/>
</dbReference>
<sequence>MFQFKEKISIKIMGIIILLLLIITAIRIVTKDGNNKTNTETEDYKPMIGISADSLVIERWQRDVEILKNKGEEAGYNVEVVNAYEDADKQKQQIKSLIEQKAKVIFIIAYDKDSLSEVIEEARRKNIIIISYDRLIRNANVDAYVSFDNVAVGEYMAKALVEKVPKGNYVIINGSSKDNNSTMFNEGYYNILQEYIDKEDIKIVKEVWAEDWREEFAYDAVSELLEEGIKIDGIIGANDRLAESSISVLSEYGLVGKVPVVGHDADISACQNIIEGKQLMTVYKPIKNLAEGAFKVAMSLLAKQDQKSEETIFDGTYDVPYFKFDAIPVDASNMKETVIADLFHKEEDIYR</sequence>
<dbReference type="OrthoDB" id="9769193at2"/>
<feature type="transmembrane region" description="Helical" evidence="3">
    <location>
        <begin position="12"/>
        <end position="30"/>
    </location>
</feature>
<dbReference type="AlphaFoldDB" id="A0A1M5X7D0"/>
<keyword evidence="3" id="KW-0472">Membrane</keyword>
<keyword evidence="3" id="KW-0812">Transmembrane</keyword>
<accession>A0A1M5X7D0</accession>
<feature type="domain" description="Periplasmic binding protein" evidence="4">
    <location>
        <begin position="48"/>
        <end position="304"/>
    </location>
</feature>
<dbReference type="InterPro" id="IPR050555">
    <property type="entry name" value="Bact_Solute-Bind_Prot2"/>
</dbReference>
<evidence type="ECO:0000256" key="2">
    <source>
        <dbReference type="ARBA" id="ARBA00022729"/>
    </source>
</evidence>
<dbReference type="PANTHER" id="PTHR30036">
    <property type="entry name" value="D-XYLOSE-BINDING PERIPLASMIC PROTEIN"/>
    <property type="match status" value="1"/>
</dbReference>
<evidence type="ECO:0000259" key="4">
    <source>
        <dbReference type="Pfam" id="PF13407"/>
    </source>
</evidence>
<proteinExistence type="predicted"/>
<dbReference type="SUPFAM" id="SSF53822">
    <property type="entry name" value="Periplasmic binding protein-like I"/>
    <property type="match status" value="1"/>
</dbReference>
<keyword evidence="6" id="KW-1185">Reference proteome</keyword>
<keyword evidence="3" id="KW-1133">Transmembrane helix</keyword>
<dbReference type="RefSeq" id="WP_073339832.1">
    <property type="nucleotide sequence ID" value="NZ_FQXM01000024.1"/>
</dbReference>
<dbReference type="InterPro" id="IPR025997">
    <property type="entry name" value="SBP_2_dom"/>
</dbReference>
<dbReference type="GO" id="GO:0030288">
    <property type="term" value="C:outer membrane-bounded periplasmic space"/>
    <property type="evidence" value="ECO:0007669"/>
    <property type="project" value="TreeGrafter"/>
</dbReference>
<reference evidence="5 6" key="1">
    <citation type="submission" date="2016-11" db="EMBL/GenBank/DDBJ databases">
        <authorList>
            <person name="Jaros S."/>
            <person name="Januszkiewicz K."/>
            <person name="Wedrychowicz H."/>
        </authorList>
    </citation>
    <scope>NUCLEOTIDE SEQUENCE [LARGE SCALE GENOMIC DNA]</scope>
    <source>
        <strain evidence="5 6">DSM 8605</strain>
    </source>
</reference>
<organism evidence="5 6">
    <name type="scientific">Clostridium grantii DSM 8605</name>
    <dbReference type="NCBI Taxonomy" id="1121316"/>
    <lineage>
        <taxon>Bacteria</taxon>
        <taxon>Bacillati</taxon>
        <taxon>Bacillota</taxon>
        <taxon>Clostridia</taxon>
        <taxon>Eubacteriales</taxon>
        <taxon>Clostridiaceae</taxon>
        <taxon>Clostridium</taxon>
    </lineage>
</organism>